<dbReference type="PANTHER" id="PTHR43884">
    <property type="entry name" value="ACYL-COA DEHYDROGENASE"/>
    <property type="match status" value="1"/>
</dbReference>
<proteinExistence type="inferred from homology"/>
<comment type="caution">
    <text evidence="8">The sequence shown here is derived from an EMBL/GenBank/DDBJ whole genome shotgun (WGS) entry which is preliminary data.</text>
</comment>
<dbReference type="Gene3D" id="2.40.110.10">
    <property type="entry name" value="Butyryl-CoA Dehydrogenase, subunit A, domain 2"/>
    <property type="match status" value="1"/>
</dbReference>
<protein>
    <submittedName>
        <fullName evidence="8">Acyl-CoA dehydrogenase</fullName>
    </submittedName>
</protein>
<dbReference type="AlphaFoldDB" id="A0A4R7W3L4"/>
<comment type="cofactor">
    <cofactor evidence="1">
        <name>FAD</name>
        <dbReference type="ChEBI" id="CHEBI:57692"/>
    </cofactor>
</comment>
<keyword evidence="9" id="KW-1185">Reference proteome</keyword>
<dbReference type="CDD" id="cd00567">
    <property type="entry name" value="ACAD"/>
    <property type="match status" value="1"/>
</dbReference>
<evidence type="ECO:0000259" key="6">
    <source>
        <dbReference type="Pfam" id="PF00441"/>
    </source>
</evidence>
<dbReference type="Proteomes" id="UP000294927">
    <property type="component" value="Unassembled WGS sequence"/>
</dbReference>
<dbReference type="GO" id="GO:0050660">
    <property type="term" value="F:flavin adenine dinucleotide binding"/>
    <property type="evidence" value="ECO:0007669"/>
    <property type="project" value="InterPro"/>
</dbReference>
<evidence type="ECO:0000256" key="3">
    <source>
        <dbReference type="ARBA" id="ARBA00022630"/>
    </source>
</evidence>
<evidence type="ECO:0000256" key="1">
    <source>
        <dbReference type="ARBA" id="ARBA00001974"/>
    </source>
</evidence>
<dbReference type="InterPro" id="IPR036250">
    <property type="entry name" value="AcylCo_DH-like_C"/>
</dbReference>
<accession>A0A4R7W3L4</accession>
<dbReference type="InterPro" id="IPR013786">
    <property type="entry name" value="AcylCoA_DH/ox_N"/>
</dbReference>
<evidence type="ECO:0000256" key="2">
    <source>
        <dbReference type="ARBA" id="ARBA00009347"/>
    </source>
</evidence>
<dbReference type="Gene3D" id="1.10.540.10">
    <property type="entry name" value="Acyl-CoA dehydrogenase/oxidase, N-terminal domain"/>
    <property type="match status" value="1"/>
</dbReference>
<dbReference type="Gene3D" id="1.20.140.10">
    <property type="entry name" value="Butyryl-CoA Dehydrogenase, subunit A, domain 3"/>
    <property type="match status" value="1"/>
</dbReference>
<dbReference type="SUPFAM" id="SSF56645">
    <property type="entry name" value="Acyl-CoA dehydrogenase NM domain-like"/>
    <property type="match status" value="1"/>
</dbReference>
<dbReference type="RefSeq" id="WP_133901759.1">
    <property type="nucleotide sequence ID" value="NZ_SOCP01000002.1"/>
</dbReference>
<name>A0A4R7W3L4_9PSEU</name>
<evidence type="ECO:0000256" key="4">
    <source>
        <dbReference type="ARBA" id="ARBA00022827"/>
    </source>
</evidence>
<comment type="similarity">
    <text evidence="2">Belongs to the acyl-CoA dehydrogenase family.</text>
</comment>
<sequence>MLEPTDEQLAFKAEVRRYLERAWPTTVSRVAVEGGPPFDTTAWAGLARMGATGLLVPAEYGGAGASVVEAAFVCEELGRLVVAAPYLSSAVLAARLLTGLGGEVAERYLPGIADGTTVATVAFLDDHGRWNPDGLGVHAENGRLTGRVAYVTDLPSADLVLVVAPGRDGLGVYPVAPDAPGVTVGTLDCLDRTQPVGALRLDDVVVEGAAIEAEVVAEVVGVAIACLAASQVGGAERCLDLSVSYATQRVQFGRIIGSYQAIKHRCADMLARVESARSAAHHLIDAVATGEDVPVAASLAKAFCSDAYVACAGDLVQIHGGIGFTWEHDAHLYLKRAKASAHLFGDPTHHRDLLARHLSGR</sequence>
<dbReference type="InterPro" id="IPR046373">
    <property type="entry name" value="Acyl-CoA_Oxase/DH_mid-dom_sf"/>
</dbReference>
<dbReference type="PANTHER" id="PTHR43884:SF20">
    <property type="entry name" value="ACYL-COA DEHYDROGENASE FADE28"/>
    <property type="match status" value="1"/>
</dbReference>
<evidence type="ECO:0000259" key="7">
    <source>
        <dbReference type="Pfam" id="PF02771"/>
    </source>
</evidence>
<evidence type="ECO:0000313" key="8">
    <source>
        <dbReference type="EMBL" id="TDV56529.1"/>
    </source>
</evidence>
<dbReference type="Pfam" id="PF00441">
    <property type="entry name" value="Acyl-CoA_dh_1"/>
    <property type="match status" value="1"/>
</dbReference>
<keyword evidence="3" id="KW-0285">Flavoprotein</keyword>
<evidence type="ECO:0000313" key="9">
    <source>
        <dbReference type="Proteomes" id="UP000294927"/>
    </source>
</evidence>
<keyword evidence="4" id="KW-0274">FAD</keyword>
<dbReference type="InterPro" id="IPR009100">
    <property type="entry name" value="AcylCoA_DH/oxidase_NM_dom_sf"/>
</dbReference>
<evidence type="ECO:0000256" key="5">
    <source>
        <dbReference type="ARBA" id="ARBA00023002"/>
    </source>
</evidence>
<gene>
    <name evidence="8" type="ORF">CLV71_102596</name>
</gene>
<dbReference type="Pfam" id="PF02771">
    <property type="entry name" value="Acyl-CoA_dh_N"/>
    <property type="match status" value="1"/>
</dbReference>
<dbReference type="EMBL" id="SOCP01000002">
    <property type="protein sequence ID" value="TDV56529.1"/>
    <property type="molecule type" value="Genomic_DNA"/>
</dbReference>
<feature type="domain" description="Acyl-CoA dehydrogenase/oxidase N-terminal" evidence="7">
    <location>
        <begin position="5"/>
        <end position="115"/>
    </location>
</feature>
<dbReference type="GO" id="GO:0003995">
    <property type="term" value="F:acyl-CoA dehydrogenase activity"/>
    <property type="evidence" value="ECO:0007669"/>
    <property type="project" value="TreeGrafter"/>
</dbReference>
<dbReference type="OrthoDB" id="8677713at2"/>
<dbReference type="InterPro" id="IPR009075">
    <property type="entry name" value="AcylCo_DH/oxidase_C"/>
</dbReference>
<feature type="domain" description="Acyl-CoA dehydrogenase/oxidase C-terminal" evidence="6">
    <location>
        <begin position="225"/>
        <end position="358"/>
    </location>
</feature>
<dbReference type="InterPro" id="IPR037069">
    <property type="entry name" value="AcylCoA_DH/ox_N_sf"/>
</dbReference>
<reference evidence="8 9" key="1">
    <citation type="submission" date="2019-03" db="EMBL/GenBank/DDBJ databases">
        <title>Genomic Encyclopedia of Archaeal and Bacterial Type Strains, Phase II (KMG-II): from individual species to whole genera.</title>
        <authorList>
            <person name="Goeker M."/>
        </authorList>
    </citation>
    <scope>NUCLEOTIDE SEQUENCE [LARGE SCALE GENOMIC DNA]</scope>
    <source>
        <strain evidence="8 9">DSM 45499</strain>
    </source>
</reference>
<organism evidence="8 9">
    <name type="scientific">Actinophytocola oryzae</name>
    <dbReference type="NCBI Taxonomy" id="502181"/>
    <lineage>
        <taxon>Bacteria</taxon>
        <taxon>Bacillati</taxon>
        <taxon>Actinomycetota</taxon>
        <taxon>Actinomycetes</taxon>
        <taxon>Pseudonocardiales</taxon>
        <taxon>Pseudonocardiaceae</taxon>
    </lineage>
</organism>
<dbReference type="SUPFAM" id="SSF47203">
    <property type="entry name" value="Acyl-CoA dehydrogenase C-terminal domain-like"/>
    <property type="match status" value="1"/>
</dbReference>
<keyword evidence="5" id="KW-0560">Oxidoreductase</keyword>